<proteinExistence type="predicted"/>
<dbReference type="Proteomes" id="UP001153331">
    <property type="component" value="Unassembled WGS sequence"/>
</dbReference>
<name>A0ACC2I2C0_9PLEO</name>
<sequence>MGLEEALTECDTFVSEDEIPWSKIAEKHGVVRSTLTRNWRRETRPHKEKVIAQRKLTLQQEEELVTYIEELTAQHIPPTREMIQNFASSVAKERVSKSWVTRFINNYSINLISQYSTGMDADRHNADSYAKYELYFNLLQRKIAEYKVDAEHTYNMDEKGFMIRVTIRTKHVFSRRMWEKGEVKASLQDGNRAWITLLACVCGDGSALPPGLLYESANSTIQSSWVEEIQPEALPGFSRFIKKSDFFHLFWKAWTSTFTQGLILKSFEATGIAPLQPNVILQRFAKPSPQASDRSRSSSSTYSGEDWLKIETLLRRVAKDESSKELRKVSRSLHHISIQNQLLHHEIAGLKEVLKTQKKHKNKSKALDFQGPEEYHGGAVFYSPHRVDKARQYEQVKQQEAEAEEARKAEMAELRRANKLYKERVAQERREQRTREKEERDQVKAKKAEEVAERKAERERQKQARDAQEALQLSQRGSKNTSKASIVKKKPARRGVGARSRPKPATPPLPARTHTTCSGCTTTLYK</sequence>
<accession>A0ACC2I2C0</accession>
<evidence type="ECO:0000313" key="2">
    <source>
        <dbReference type="Proteomes" id="UP001153331"/>
    </source>
</evidence>
<reference evidence="1" key="1">
    <citation type="submission" date="2022-11" db="EMBL/GenBank/DDBJ databases">
        <title>Genome Sequence of Boeremia exigua.</title>
        <authorList>
            <person name="Buettner E."/>
        </authorList>
    </citation>
    <scope>NUCLEOTIDE SEQUENCE</scope>
    <source>
        <strain evidence="1">CU02</strain>
    </source>
</reference>
<organism evidence="1 2">
    <name type="scientific">Boeremia exigua</name>
    <dbReference type="NCBI Taxonomy" id="749465"/>
    <lineage>
        <taxon>Eukaryota</taxon>
        <taxon>Fungi</taxon>
        <taxon>Dikarya</taxon>
        <taxon>Ascomycota</taxon>
        <taxon>Pezizomycotina</taxon>
        <taxon>Dothideomycetes</taxon>
        <taxon>Pleosporomycetidae</taxon>
        <taxon>Pleosporales</taxon>
        <taxon>Pleosporineae</taxon>
        <taxon>Didymellaceae</taxon>
        <taxon>Boeremia</taxon>
    </lineage>
</organism>
<gene>
    <name evidence="1" type="ORF">OPT61_g7685</name>
</gene>
<evidence type="ECO:0000313" key="1">
    <source>
        <dbReference type="EMBL" id="KAJ8109124.1"/>
    </source>
</evidence>
<keyword evidence="2" id="KW-1185">Reference proteome</keyword>
<comment type="caution">
    <text evidence="1">The sequence shown here is derived from an EMBL/GenBank/DDBJ whole genome shotgun (WGS) entry which is preliminary data.</text>
</comment>
<dbReference type="EMBL" id="JAPHNI010000653">
    <property type="protein sequence ID" value="KAJ8109124.1"/>
    <property type="molecule type" value="Genomic_DNA"/>
</dbReference>
<protein>
    <submittedName>
        <fullName evidence="1">Uncharacterized protein</fullName>
    </submittedName>
</protein>